<name>A0A1A9RSB5_EIKCO</name>
<sequence>MLEAKVYRLSLDNHCPLHGQILALLISTLVLPKSKAEQATNADILNKYTDTFDLLAHLPPEQLHAVAGLLDGAAEIHLSPSALHKAVHEVVGSQKRHQYYMQRCEWLIRHGGSNRMILLLCPVLCADDVRQMRQRLCIPVNKGRLPALPLETQLSVAADWKAMVDEPDTFLRYQRLSELYPDYTLGQLYSTVAAIEGGCP</sequence>
<proteinExistence type="predicted"/>
<organism evidence="2 4">
    <name type="scientific">Eikenella corrodens</name>
    <dbReference type="NCBI Taxonomy" id="539"/>
    <lineage>
        <taxon>Bacteria</taxon>
        <taxon>Pseudomonadati</taxon>
        <taxon>Pseudomonadota</taxon>
        <taxon>Betaproteobacteria</taxon>
        <taxon>Neisseriales</taxon>
        <taxon>Neisseriaceae</taxon>
        <taxon>Eikenella</taxon>
    </lineage>
</organism>
<gene>
    <name evidence="2" type="ORF">A7P89_03190</name>
    <name evidence="1" type="ORF">A7P90_04770</name>
</gene>
<evidence type="ECO:0008006" key="5">
    <source>
        <dbReference type="Google" id="ProtNLM"/>
    </source>
</evidence>
<evidence type="ECO:0000313" key="3">
    <source>
        <dbReference type="Proteomes" id="UP000077589"/>
    </source>
</evidence>
<reference evidence="3 4" key="1">
    <citation type="submission" date="2016-05" db="EMBL/GenBank/DDBJ databases">
        <title>Draft genome of Corynebacterium afermentans subsp. afermentans LCDC 88199T.</title>
        <authorList>
            <person name="Bernier A.-M."/>
            <person name="Bernard K."/>
        </authorList>
    </citation>
    <scope>NUCLEOTIDE SEQUENCE [LARGE SCALE GENOMIC DNA]</scope>
    <source>
        <strain evidence="3">NML04-0072</strain>
        <strain evidence="4">NML120819</strain>
    </source>
</reference>
<accession>A0A1A9RSB5</accession>
<dbReference type="AlphaFoldDB" id="A0A1A9RSB5"/>
<dbReference type="EMBL" id="LXSG01000028">
    <property type="protein sequence ID" value="OAM19781.1"/>
    <property type="molecule type" value="Genomic_DNA"/>
</dbReference>
<dbReference type="Proteomes" id="UP000078103">
    <property type="component" value="Unassembled WGS sequence"/>
</dbReference>
<evidence type="ECO:0000313" key="2">
    <source>
        <dbReference type="EMBL" id="OAM23542.1"/>
    </source>
</evidence>
<dbReference type="Proteomes" id="UP000077589">
    <property type="component" value="Unassembled WGS sequence"/>
</dbReference>
<dbReference type="RefSeq" id="WP_049258594.1">
    <property type="nucleotide sequence ID" value="NZ_JVFA01000064.1"/>
</dbReference>
<evidence type="ECO:0000313" key="4">
    <source>
        <dbReference type="Proteomes" id="UP000078103"/>
    </source>
</evidence>
<comment type="caution">
    <text evidence="2">The sequence shown here is derived from an EMBL/GenBank/DDBJ whole genome shotgun (WGS) entry which is preliminary data.</text>
</comment>
<dbReference type="EMBL" id="LXSH01000012">
    <property type="protein sequence ID" value="OAM23542.1"/>
    <property type="molecule type" value="Genomic_DNA"/>
</dbReference>
<reference evidence="2" key="2">
    <citation type="submission" date="2016-05" db="EMBL/GenBank/DDBJ databases">
        <authorList>
            <person name="Lavstsen T."/>
            <person name="Jespersen J.S."/>
        </authorList>
    </citation>
    <scope>NUCLEOTIDE SEQUENCE</scope>
    <source>
        <strain evidence="1">NML04-0072</strain>
        <strain evidence="2">NML120819</strain>
    </source>
</reference>
<protein>
    <recommendedName>
        <fullName evidence="5">DUF2857 family protein</fullName>
    </recommendedName>
</protein>
<dbReference type="OrthoDB" id="8613033at2"/>
<evidence type="ECO:0000313" key="1">
    <source>
        <dbReference type="EMBL" id="OAM19781.1"/>
    </source>
</evidence>